<dbReference type="RefSeq" id="WP_265724875.1">
    <property type="nucleotide sequence ID" value="NZ_JAOSLC020000003.1"/>
</dbReference>
<evidence type="ECO:0000256" key="1">
    <source>
        <dbReference type="SAM" id="SignalP"/>
    </source>
</evidence>
<gene>
    <name evidence="2" type="ORF">N5A56_007390</name>
</gene>
<evidence type="ECO:0000313" key="2">
    <source>
        <dbReference type="EMBL" id="MDD7914252.1"/>
    </source>
</evidence>
<protein>
    <recommendedName>
        <fullName evidence="4">Outer membrane protein beta-barrel domain-containing protein</fullName>
    </recommendedName>
</protein>
<feature type="signal peptide" evidence="1">
    <location>
        <begin position="1"/>
        <end position="23"/>
    </location>
</feature>
<dbReference type="EMBL" id="JAOSLC020000003">
    <property type="protein sequence ID" value="MDD7914252.1"/>
    <property type="molecule type" value="Genomic_DNA"/>
</dbReference>
<comment type="caution">
    <text evidence="2">The sequence shown here is derived from an EMBL/GenBank/DDBJ whole genome shotgun (WGS) entry which is preliminary data.</text>
</comment>
<keyword evidence="1" id="KW-0732">Signal</keyword>
<evidence type="ECO:0008006" key="4">
    <source>
        <dbReference type="Google" id="ProtNLM"/>
    </source>
</evidence>
<proteinExistence type="predicted"/>
<reference evidence="2" key="1">
    <citation type="submission" date="2023-02" db="EMBL/GenBank/DDBJ databases">
        <title>Polaribacter ponticola sp. nov., isolated from seawater.</title>
        <authorList>
            <person name="Baek J.H."/>
            <person name="Kim J.M."/>
            <person name="Choi D.G."/>
            <person name="Jeon C.O."/>
        </authorList>
    </citation>
    <scope>NUCLEOTIDE SEQUENCE</scope>
    <source>
        <strain evidence="2">MSW5</strain>
    </source>
</reference>
<organism evidence="2 3">
    <name type="scientific">Polaribacter ponticola</name>
    <dbReference type="NCBI Taxonomy" id="2978475"/>
    <lineage>
        <taxon>Bacteria</taxon>
        <taxon>Pseudomonadati</taxon>
        <taxon>Bacteroidota</taxon>
        <taxon>Flavobacteriia</taxon>
        <taxon>Flavobacteriales</taxon>
        <taxon>Flavobacteriaceae</taxon>
    </lineage>
</organism>
<keyword evidence="3" id="KW-1185">Reference proteome</keyword>
<sequence>MLYKQVTYSFLMFFTILSTVAKAQQLYIESGVESAFFKDYVNNRGENSLDLSYPKSQEFFIESGLRLNIYKERLKLNLGGSYNTYKINTGFFSGESSIPLTYNLTYVSIKSGFIFNIINEPRFKFQAHTHLSYDWLYKGTSTFRGVVNDLYNDNTYDKTLIRFHKGLSVEYNISNKIATYISYNITDSFREKNEDSNIEESYVFHTNAISMGMIFNILSRREICYGGF</sequence>
<accession>A0ABT5SAC2</accession>
<feature type="chain" id="PRO_5045958106" description="Outer membrane protein beta-barrel domain-containing protein" evidence="1">
    <location>
        <begin position="24"/>
        <end position="228"/>
    </location>
</feature>
<dbReference type="Proteomes" id="UP001151478">
    <property type="component" value="Unassembled WGS sequence"/>
</dbReference>
<name>A0ABT5SAC2_9FLAO</name>
<evidence type="ECO:0000313" key="3">
    <source>
        <dbReference type="Proteomes" id="UP001151478"/>
    </source>
</evidence>